<proteinExistence type="predicted"/>
<evidence type="ECO:0000259" key="2">
    <source>
        <dbReference type="SMART" id="SM00672"/>
    </source>
</evidence>
<dbReference type="Pfam" id="PF05686">
    <property type="entry name" value="Glyco_transf_90"/>
    <property type="match status" value="1"/>
</dbReference>
<feature type="transmembrane region" description="Helical" evidence="1">
    <location>
        <begin position="278"/>
        <end position="296"/>
    </location>
</feature>
<feature type="transmembrane region" description="Helical" evidence="1">
    <location>
        <begin position="131"/>
        <end position="154"/>
    </location>
</feature>
<dbReference type="InterPro" id="IPR006598">
    <property type="entry name" value="CAP10"/>
</dbReference>
<keyword evidence="1" id="KW-0812">Transmembrane</keyword>
<keyword evidence="1" id="KW-0472">Membrane</keyword>
<organism evidence="3 4">
    <name type="scientific">Aspergillus bombycis</name>
    <dbReference type="NCBI Taxonomy" id="109264"/>
    <lineage>
        <taxon>Eukaryota</taxon>
        <taxon>Fungi</taxon>
        <taxon>Dikarya</taxon>
        <taxon>Ascomycota</taxon>
        <taxon>Pezizomycotina</taxon>
        <taxon>Eurotiomycetes</taxon>
        <taxon>Eurotiomycetidae</taxon>
        <taxon>Eurotiales</taxon>
        <taxon>Aspergillaceae</taxon>
        <taxon>Aspergillus</taxon>
    </lineage>
</organism>
<dbReference type="PANTHER" id="PTHR12203">
    <property type="entry name" value="KDEL LYS-ASP-GLU-LEU CONTAINING - RELATED"/>
    <property type="match status" value="1"/>
</dbReference>
<dbReference type="AlphaFoldDB" id="A0A1F7ZV84"/>
<sequence>MRTRPFHHIGMLTRAAGAALLCSLWTARLSTRQSELYSEILAWMMLPAMFKLLGRLKANKVQTRAPFSEPALQPQPAKSLWFVALGISTFCVYQAENGLVGVFPVLTPLLLIAERYLGSEFGDSTASNPQYFAPFINTVWGTAAAASFLILTLADWEFQGYFLSAIPVVALLGAYVTLSQRRNSQFLPFLDLEDAIRPLALRVVSLLVMILGAETVAFGLPRGIDPTTVSILGFVKALTWYFYAKITRHCSWRTVTAIRMFSVISTRNLLMLPSDTQAFLHIIASLLTLGQVIYMLPWQTKSRTALAAFSLISLIPYLTDTFRIAQSSMVSSGQHPIEAFIRTAQADFDSILRNQSPNYTAAYNEYRRRYGIEPPPGFEGWYEFAKRHQSPMIDEFDNLYEAISPFWQLKGQYIRDMMDDIQNMRMLHSELWFCTFSGQQAKTHCSHPGRTFDRHIQSSLDHLLKDLHGVLPDVQFLINHLDEPRVLIPPQSLGEDDLLSQHFNLTNLSRRPVWEIVTKSCSSRKTQRAQTTRIHTTEKPTLPFVVDPALAIDLCQHPEYSAMHGLITSPTSFYLFEGAVPILSTGSLSTMGDILYPSPAYNEPEFKYTHDTHDVDWERKQNNLYWAGSTTGGFAVDEKWQYYHRQRFVQLAQNLERHQYTYLQEHGGIISQIKSSLFITGRLFDVAFTRIFQCERKYCRDQRAYFRLKSWADKDQPLRSRLVFDIDGNGISGRYYKLLASKSVPLKQTLLREWHDERLRPWVHYVPVSLSMEELPEIVRYLTSTEAGQRRAREIAEQGRDWFAKAFRDVDLTIYMYRLMLELARLQDPERLAV</sequence>
<dbReference type="OrthoDB" id="202415at2759"/>
<gene>
    <name evidence="3" type="ORF">ABOM_008867</name>
</gene>
<reference evidence="3 4" key="1">
    <citation type="journal article" date="2016" name="Genome Biol. Evol.">
        <title>Draft genome sequence of an aflatoxigenic Aspergillus species, A. bombycis.</title>
        <authorList>
            <person name="Moore G.G."/>
            <person name="Mack B.M."/>
            <person name="Beltz S.B."/>
            <person name="Gilbert M.K."/>
        </authorList>
    </citation>
    <scope>NUCLEOTIDE SEQUENCE [LARGE SCALE GENOMIC DNA]</scope>
    <source>
        <strain evidence="4">NRRL 26010</strain>
    </source>
</reference>
<evidence type="ECO:0000313" key="4">
    <source>
        <dbReference type="Proteomes" id="UP000179179"/>
    </source>
</evidence>
<dbReference type="InterPro" id="IPR051091">
    <property type="entry name" value="O-Glucosyltr/Glycosyltrsf_90"/>
</dbReference>
<feature type="transmembrane region" description="Helical" evidence="1">
    <location>
        <begin position="160"/>
        <end position="178"/>
    </location>
</feature>
<feature type="transmembrane region" description="Helical" evidence="1">
    <location>
        <begin position="303"/>
        <end position="319"/>
    </location>
</feature>
<dbReference type="Proteomes" id="UP000179179">
    <property type="component" value="Unassembled WGS sequence"/>
</dbReference>
<feature type="domain" description="Glycosyl transferase CAP10" evidence="2">
    <location>
        <begin position="538"/>
        <end position="830"/>
    </location>
</feature>
<name>A0A1F7ZV84_9EURO</name>
<comment type="caution">
    <text evidence="3">The sequence shown here is derived from an EMBL/GenBank/DDBJ whole genome shotgun (WGS) entry which is preliminary data.</text>
</comment>
<evidence type="ECO:0000313" key="3">
    <source>
        <dbReference type="EMBL" id="OGM43169.1"/>
    </source>
</evidence>
<keyword evidence="4" id="KW-1185">Reference proteome</keyword>
<accession>A0A1F7ZV84</accession>
<protein>
    <recommendedName>
        <fullName evidence="2">Glycosyl transferase CAP10 domain-containing protein</fullName>
    </recommendedName>
</protein>
<feature type="transmembrane region" description="Helical" evidence="1">
    <location>
        <begin position="101"/>
        <end position="119"/>
    </location>
</feature>
<keyword evidence="1" id="KW-1133">Transmembrane helix</keyword>
<dbReference type="PANTHER" id="PTHR12203:SF61">
    <property type="entry name" value="CAPSULE PROTEIN"/>
    <property type="match status" value="1"/>
</dbReference>
<dbReference type="EMBL" id="LYCR01000075">
    <property type="protein sequence ID" value="OGM43169.1"/>
    <property type="molecule type" value="Genomic_DNA"/>
</dbReference>
<feature type="transmembrane region" description="Helical" evidence="1">
    <location>
        <begin position="226"/>
        <end position="244"/>
    </location>
</feature>
<dbReference type="GeneID" id="34452257"/>
<dbReference type="SMART" id="SM00672">
    <property type="entry name" value="CAP10"/>
    <property type="match status" value="1"/>
</dbReference>
<feature type="transmembrane region" description="Helical" evidence="1">
    <location>
        <begin position="199"/>
        <end position="220"/>
    </location>
</feature>
<dbReference type="RefSeq" id="XP_022386886.1">
    <property type="nucleotide sequence ID" value="XM_022535996.1"/>
</dbReference>
<evidence type="ECO:0000256" key="1">
    <source>
        <dbReference type="SAM" id="Phobius"/>
    </source>
</evidence>